<evidence type="ECO:0000256" key="7">
    <source>
        <dbReference type="ARBA" id="ARBA00022729"/>
    </source>
</evidence>
<dbReference type="CDD" id="cd01347">
    <property type="entry name" value="ligand_gated_channel"/>
    <property type="match status" value="1"/>
</dbReference>
<keyword evidence="19" id="KW-1185">Reference proteome</keyword>
<evidence type="ECO:0000256" key="2">
    <source>
        <dbReference type="ARBA" id="ARBA00009810"/>
    </source>
</evidence>
<dbReference type="GO" id="GO:0015344">
    <property type="term" value="F:siderophore uptake transmembrane transporter activity"/>
    <property type="evidence" value="ECO:0007669"/>
    <property type="project" value="TreeGrafter"/>
</dbReference>
<evidence type="ECO:0000259" key="17">
    <source>
        <dbReference type="SMART" id="SM00965"/>
    </source>
</evidence>
<dbReference type="InterPro" id="IPR011662">
    <property type="entry name" value="Secretin/TonB_short_N"/>
</dbReference>
<evidence type="ECO:0000256" key="14">
    <source>
        <dbReference type="PROSITE-ProRule" id="PRU01360"/>
    </source>
</evidence>
<dbReference type="Pfam" id="PF07715">
    <property type="entry name" value="Plug"/>
    <property type="match status" value="1"/>
</dbReference>
<dbReference type="Gene3D" id="2.40.170.20">
    <property type="entry name" value="TonB-dependent receptor, beta-barrel domain"/>
    <property type="match status" value="1"/>
</dbReference>
<dbReference type="GO" id="GO:0015891">
    <property type="term" value="P:siderophore transport"/>
    <property type="evidence" value="ECO:0007669"/>
    <property type="project" value="InterPro"/>
</dbReference>
<dbReference type="InterPro" id="IPR000531">
    <property type="entry name" value="Beta-barrel_TonB"/>
</dbReference>
<evidence type="ECO:0000256" key="8">
    <source>
        <dbReference type="ARBA" id="ARBA00023004"/>
    </source>
</evidence>
<comment type="caution">
    <text evidence="18">The sequence shown here is derived from an EMBL/GenBank/DDBJ whole genome shotgun (WGS) entry which is preliminary data.</text>
</comment>
<evidence type="ECO:0000256" key="6">
    <source>
        <dbReference type="ARBA" id="ARBA00022692"/>
    </source>
</evidence>
<evidence type="ECO:0000256" key="1">
    <source>
        <dbReference type="ARBA" id="ARBA00004571"/>
    </source>
</evidence>
<evidence type="ECO:0000256" key="12">
    <source>
        <dbReference type="ARBA" id="ARBA00023170"/>
    </source>
</evidence>
<dbReference type="Pfam" id="PF00593">
    <property type="entry name" value="TonB_dep_Rec_b-barrel"/>
    <property type="match status" value="1"/>
</dbReference>
<dbReference type="GO" id="GO:0038023">
    <property type="term" value="F:signaling receptor activity"/>
    <property type="evidence" value="ECO:0007669"/>
    <property type="project" value="InterPro"/>
</dbReference>
<dbReference type="RefSeq" id="WP_154379015.1">
    <property type="nucleotide sequence ID" value="NZ_WKJK01000009.1"/>
</dbReference>
<gene>
    <name evidence="18" type="ORF">GJ699_18720</name>
</gene>
<comment type="similarity">
    <text evidence="2 14 15">Belongs to the TonB-dependent receptor family.</text>
</comment>
<dbReference type="PROSITE" id="PS52016">
    <property type="entry name" value="TONB_DEPENDENT_REC_3"/>
    <property type="match status" value="1"/>
</dbReference>
<keyword evidence="7 16" id="KW-0732">Signal</keyword>
<keyword evidence="3 14" id="KW-0813">Transport</keyword>
<keyword evidence="4 14" id="KW-1134">Transmembrane beta strand</keyword>
<dbReference type="InterPro" id="IPR039426">
    <property type="entry name" value="TonB-dep_rcpt-like"/>
</dbReference>
<keyword evidence="13 14" id="KW-0998">Cell outer membrane</keyword>
<keyword evidence="8" id="KW-0408">Iron</keyword>
<evidence type="ECO:0000256" key="10">
    <source>
        <dbReference type="ARBA" id="ARBA00023077"/>
    </source>
</evidence>
<comment type="subcellular location">
    <subcellularLocation>
        <location evidence="1 14">Cell outer membrane</location>
        <topology evidence="1 14">Multi-pass membrane protein</topology>
    </subcellularLocation>
</comment>
<dbReference type="InterPro" id="IPR010105">
    <property type="entry name" value="TonB_sidphr_rcpt"/>
</dbReference>
<evidence type="ECO:0000256" key="9">
    <source>
        <dbReference type="ARBA" id="ARBA00023065"/>
    </source>
</evidence>
<dbReference type="NCBIfam" id="TIGR01783">
    <property type="entry name" value="TonB-siderophor"/>
    <property type="match status" value="1"/>
</dbReference>
<evidence type="ECO:0000256" key="3">
    <source>
        <dbReference type="ARBA" id="ARBA00022448"/>
    </source>
</evidence>
<dbReference type="InterPro" id="IPR012910">
    <property type="entry name" value="Plug_dom"/>
</dbReference>
<dbReference type="AlphaFoldDB" id="A0A6I2L1H8"/>
<dbReference type="GO" id="GO:0009279">
    <property type="term" value="C:cell outer membrane"/>
    <property type="evidence" value="ECO:0007669"/>
    <property type="project" value="UniProtKB-SubCell"/>
</dbReference>
<keyword evidence="10 15" id="KW-0798">TonB box</keyword>
<evidence type="ECO:0000313" key="18">
    <source>
        <dbReference type="EMBL" id="MRW92031.1"/>
    </source>
</evidence>
<dbReference type="PANTHER" id="PTHR32552">
    <property type="entry name" value="FERRICHROME IRON RECEPTOR-RELATED"/>
    <property type="match status" value="1"/>
</dbReference>
<evidence type="ECO:0000256" key="5">
    <source>
        <dbReference type="ARBA" id="ARBA00022496"/>
    </source>
</evidence>
<dbReference type="Proteomes" id="UP000433309">
    <property type="component" value="Unassembled WGS sequence"/>
</dbReference>
<protein>
    <submittedName>
        <fullName evidence="18">TonB-dependent siderophore receptor</fullName>
    </submittedName>
</protein>
<dbReference type="SUPFAM" id="SSF56935">
    <property type="entry name" value="Porins"/>
    <property type="match status" value="1"/>
</dbReference>
<dbReference type="SMART" id="SM00965">
    <property type="entry name" value="STN"/>
    <property type="match status" value="1"/>
</dbReference>
<accession>A0A6I2L1H8</accession>
<dbReference type="InterPro" id="IPR036942">
    <property type="entry name" value="Beta-barrel_TonB_sf"/>
</dbReference>
<keyword evidence="11 14" id="KW-0472">Membrane</keyword>
<reference evidence="18 19" key="1">
    <citation type="submission" date="2019-11" db="EMBL/GenBank/DDBJ databases">
        <title>Novel species isolated from a subtropical stream in China.</title>
        <authorList>
            <person name="Lu H."/>
        </authorList>
    </citation>
    <scope>NUCLEOTIDE SEQUENCE [LARGE SCALE GENOMIC DNA]</scope>
    <source>
        <strain evidence="18 19">FT80W</strain>
    </source>
</reference>
<organism evidence="18 19">
    <name type="scientific">Duganella guangzhouensis</name>
    <dbReference type="NCBI Taxonomy" id="2666084"/>
    <lineage>
        <taxon>Bacteria</taxon>
        <taxon>Pseudomonadati</taxon>
        <taxon>Pseudomonadota</taxon>
        <taxon>Betaproteobacteria</taxon>
        <taxon>Burkholderiales</taxon>
        <taxon>Oxalobacteraceae</taxon>
        <taxon>Telluria group</taxon>
        <taxon>Duganella</taxon>
    </lineage>
</organism>
<dbReference type="Gene3D" id="2.170.130.10">
    <property type="entry name" value="TonB-dependent receptor, plug domain"/>
    <property type="match status" value="1"/>
</dbReference>
<keyword evidence="12 18" id="KW-0675">Receptor</keyword>
<name>A0A6I2L1H8_9BURK</name>
<keyword evidence="5" id="KW-0410">Iron transport</keyword>
<evidence type="ECO:0000256" key="11">
    <source>
        <dbReference type="ARBA" id="ARBA00023136"/>
    </source>
</evidence>
<proteinExistence type="inferred from homology"/>
<dbReference type="Gene3D" id="3.55.50.30">
    <property type="match status" value="1"/>
</dbReference>
<feature type="signal peptide" evidence="16">
    <location>
        <begin position="1"/>
        <end position="16"/>
    </location>
</feature>
<dbReference type="InterPro" id="IPR037066">
    <property type="entry name" value="Plug_dom_sf"/>
</dbReference>
<keyword evidence="6 14" id="KW-0812">Transmembrane</keyword>
<keyword evidence="9" id="KW-0406">Ion transport</keyword>
<evidence type="ECO:0000256" key="13">
    <source>
        <dbReference type="ARBA" id="ARBA00023237"/>
    </source>
</evidence>
<feature type="chain" id="PRO_5026039059" evidence="16">
    <location>
        <begin position="17"/>
        <end position="767"/>
    </location>
</feature>
<dbReference type="PANTHER" id="PTHR32552:SF68">
    <property type="entry name" value="FERRICHROME OUTER MEMBRANE TRANSPORTER_PHAGE RECEPTOR"/>
    <property type="match status" value="1"/>
</dbReference>
<evidence type="ECO:0000256" key="16">
    <source>
        <dbReference type="SAM" id="SignalP"/>
    </source>
</evidence>
<evidence type="ECO:0000313" key="19">
    <source>
        <dbReference type="Proteomes" id="UP000433309"/>
    </source>
</evidence>
<evidence type="ECO:0000256" key="4">
    <source>
        <dbReference type="ARBA" id="ARBA00022452"/>
    </source>
</evidence>
<dbReference type="EMBL" id="WKJK01000009">
    <property type="protein sequence ID" value="MRW92031.1"/>
    <property type="molecule type" value="Genomic_DNA"/>
</dbReference>
<feature type="domain" description="Secretin/TonB short N-terminal" evidence="17">
    <location>
        <begin position="38"/>
        <end position="89"/>
    </location>
</feature>
<sequence>MKRLCLLAVLPSLAMAAPVIPAGSLDQVLRAYTLASGALLSADGRLTLDLRSPGLDALSAPDQDLPRILSGTGLEAVRTADGSYLLRQASSHPELEAAPAQLPEVVARADAQSPYDTVSRFAVKGGAQVRDTPQALSIIEAAQIQEHAASGIGDLLWYVPGVQASLGEGNRDSVVFRGYNSSADFYVDGLRDDAQYYRDLYNSEAVEVLKGPNAMALGRGGSGGAINRIVKQAQWRDIGEADLLLGAWNQRRTSVDIGAAINPQLAWRLNAVGERSDSFRDGVWMRRYGINPALAWRDGDGTRVQLNYEHFHDLRTTDRGVPSYNGRPLAGDAALFYGDPANSSNGIDVDSLTLRLERQVTPSLKFTGQLHYAAYDKYYQNVFTGGVIDGGASALLLAYRRNTRRSNLQYQGELETVISTGALQHRLSAGVELDRQRTDNARITGFFDGDQRFVYVPVTQPTVHQAVTFRATDTDMANASKAQSAALYWQDQITLSPQWQLLAGLRSELVRVDFRDIRNAQQLGSHDHPLSPRLGLVYRPLPPLSLYASYSKTYVLRAGEQMASLTADNQALEPEVVRNRELGLRWEGGDALSLSAAFYQSRRGNVLVDDPVNAGESDLVEGQRGHGVELELTACLSPDWKLSAGYAWQRSRLTATQYASSQAGAQMPHVPHQTFSLWSTHTLTPVLEASLGVIARASMYSSTSNATVLPGYARVDASVAWRLDRRNRLQLSVENLFDRSYFSAAYNDNNIMPGAPRSLKIALHSQF</sequence>
<evidence type="ECO:0000256" key="15">
    <source>
        <dbReference type="RuleBase" id="RU003357"/>
    </source>
</evidence>